<evidence type="ECO:0000259" key="2">
    <source>
        <dbReference type="Pfam" id="PF04738"/>
    </source>
</evidence>
<gene>
    <name evidence="3" type="ORF">FHX73_13218</name>
</gene>
<feature type="compositionally biased region" description="Basic and acidic residues" evidence="1">
    <location>
        <begin position="1"/>
        <end position="17"/>
    </location>
</feature>
<dbReference type="AlphaFoldDB" id="A0A561TSS8"/>
<protein>
    <submittedName>
        <fullName evidence="3">Lantibiotic biosynthesis dehydratase-like protein</fullName>
    </submittedName>
</protein>
<organism evidence="3 4">
    <name type="scientific">Kitasatospora viridis</name>
    <dbReference type="NCBI Taxonomy" id="281105"/>
    <lineage>
        <taxon>Bacteria</taxon>
        <taxon>Bacillati</taxon>
        <taxon>Actinomycetota</taxon>
        <taxon>Actinomycetes</taxon>
        <taxon>Kitasatosporales</taxon>
        <taxon>Streptomycetaceae</taxon>
        <taxon>Kitasatospora</taxon>
    </lineage>
</organism>
<evidence type="ECO:0000313" key="3">
    <source>
        <dbReference type="EMBL" id="TWF90174.1"/>
    </source>
</evidence>
<feature type="domain" description="Lantibiotic dehydratase N-terminal" evidence="2">
    <location>
        <begin position="110"/>
        <end position="365"/>
    </location>
</feature>
<accession>A0A561TSS8</accession>
<dbReference type="InterPro" id="IPR006827">
    <property type="entry name" value="Lant_deHydtase_N"/>
</dbReference>
<evidence type="ECO:0000256" key="1">
    <source>
        <dbReference type="SAM" id="MobiDB-lite"/>
    </source>
</evidence>
<name>A0A561TSS8_9ACTN</name>
<comment type="caution">
    <text evidence="3">The sequence shown here is derived from an EMBL/GenBank/DDBJ whole genome shotgun (WGS) entry which is preliminary data.</text>
</comment>
<proteinExistence type="predicted"/>
<sequence>MLTEDRDTGAGRPERDGAPATTRFDARRFNTGIPLPGTRWRIWPQAMVRSAGFPAATALGLSDPAVAEAADALDGVSLGGRPDLTAFEPAWQEYWRGADRVLAEVAGSDLFRLAVTWQNRSVLASGVDPLLRQIAEGGRRDAKRRSRDGALATYLQRYCLKNETIGFFGPIAWAGIDPGSPAAVTVRPGPGLVSGADVHLEGWAVDALAARLSQRFDLRPWLAPRRAPLLRLRADGVELPSGKLKPADPVALAVLARADGRTPAGAIAEQVARAHRLDPAQVTAVLADLVRRRWLHWDLELAGPTHTERELGELAERVTDPAVREAMRTDLRQLGQAVERVQQAWDDLARLGPALGALDETFVMLTGSDATRRHGQAYSGRTVAYLESRRDVAVELGGPFLDGLAVLAPLADSARWLSWRVRELFLPQVRAAHQRLLAKGTTEPNAMALWLECLPLLAVALPRALDTARREFHEKWRRVLPAPAGARLLHLTSAELSAGVAKEFAAPRAGWSEARLCCPDMMMIGGAGPDEPLLVLGELHLSINTMDYQATVAQHPDVRSLTTLLDQDFPEPRLLMALPKDSRPRLTPRSHPALVRERDYRLVVNANNPIPTAGTALAACDVDVREEDGELWLTTPGGDRFDVMDLFGEALKEPVSQAFGLLPGARRPRIVVDRMVVARESWTLPARKAAFATLADERERFVVARHWARRHGIPRFVFVKSPLETKPFFVDFDAPPYVEALARTIRRLGRETGTGDGELAFTVTEMLPGPEHCWLTDAEQRHYTAELRLVMVDTETETGPEAATDDWRTRT</sequence>
<evidence type="ECO:0000313" key="4">
    <source>
        <dbReference type="Proteomes" id="UP000317940"/>
    </source>
</evidence>
<dbReference type="EMBL" id="VIWT01000003">
    <property type="protein sequence ID" value="TWF90174.1"/>
    <property type="molecule type" value="Genomic_DNA"/>
</dbReference>
<feature type="region of interest" description="Disordered" evidence="1">
    <location>
        <begin position="1"/>
        <end position="21"/>
    </location>
</feature>
<dbReference type="Proteomes" id="UP000317940">
    <property type="component" value="Unassembled WGS sequence"/>
</dbReference>
<keyword evidence="4" id="KW-1185">Reference proteome</keyword>
<dbReference type="RefSeq" id="WP_170305168.1">
    <property type="nucleotide sequence ID" value="NZ_BAAAMZ010000001.1"/>
</dbReference>
<reference evidence="3 4" key="1">
    <citation type="submission" date="2019-06" db="EMBL/GenBank/DDBJ databases">
        <title>Sequencing the genomes of 1000 actinobacteria strains.</title>
        <authorList>
            <person name="Klenk H.-P."/>
        </authorList>
    </citation>
    <scope>NUCLEOTIDE SEQUENCE [LARGE SCALE GENOMIC DNA]</scope>
    <source>
        <strain evidence="3 4">DSM 44826</strain>
    </source>
</reference>
<dbReference type="Pfam" id="PF04738">
    <property type="entry name" value="Lant_dehydr_N"/>
    <property type="match status" value="1"/>
</dbReference>